<evidence type="ECO:0008006" key="5">
    <source>
        <dbReference type="Google" id="ProtNLM"/>
    </source>
</evidence>
<evidence type="ECO:0000313" key="3">
    <source>
        <dbReference type="EMBL" id="CCA72693.1"/>
    </source>
</evidence>
<dbReference type="AlphaFoldDB" id="G4TN00"/>
<accession>G4TN00</accession>
<dbReference type="eggNOG" id="ENOG502QTVA">
    <property type="taxonomic scope" value="Eukaryota"/>
</dbReference>
<name>G4TN00_SERID</name>
<gene>
    <name evidence="3" type="ORF">PIIN_06630</name>
</gene>
<sequence>MSSKKASKAMNRPQLSKTAAGESPAAGNISWAGPAVLVLEALSILFLIPVATVASQLALHPLYGSTTASLHFSTLAQVACLSSVTRPTMPAHRLLLFIAIILGAAPMSAKVLGSWTGRMGDHTLGPVITQLAISVPLIGLASVLLRTRLAPLLRGTNPILPNILAAASLYAGIHYGEPLLWRRMSFGGFLTSCNMFLGLSITSSVAAALSTPIKGSKPHEASRSLISSGILLTIPLFITAFSRSQSPCRTPSLPATFRSVYYPTPTNASALSKLTQSFGIGVSTLEADPENQPRNVTVNLLARSDSVTGTIVVGESVEDGFRFLRADHSILGGRWIGDKTYGAPLGESVYGAFTLQEAVRLVKREHVKESENVLNIGLGIGIAADALIKHGHKVHIVEIDPAVYTYARGFFNLSEPYAVHLVDARGWVHEQYKLHKATSDKVFHLDYSDASSSSKPGQSTGDLNADKFAMVIHDCFSGGGVPAHIFTLEFWEELKGIMTPDGVLAVNFAGHIGTEAARAIWYTLEHAFSPAKGGRGCRVFHDRVSDPSKPIEEQNVLEEDAFLNMVYFCQKDEGALTDVDSKDDKKVEFRRATEADYLRSWLRHMILSTMLDREVTKEQITGAKAAQEKGTEIKADEWILTDANNRLGEWQHHSAVEHWGLMRTVMPYNVWEIY</sequence>
<evidence type="ECO:0000313" key="4">
    <source>
        <dbReference type="Proteomes" id="UP000007148"/>
    </source>
</evidence>
<feature type="transmembrane region" description="Helical" evidence="2">
    <location>
        <begin position="188"/>
        <end position="209"/>
    </location>
</feature>
<dbReference type="SUPFAM" id="SSF53335">
    <property type="entry name" value="S-adenosyl-L-methionine-dependent methyltransferases"/>
    <property type="match status" value="1"/>
</dbReference>
<evidence type="ECO:0000256" key="2">
    <source>
        <dbReference type="SAM" id="Phobius"/>
    </source>
</evidence>
<keyword evidence="2" id="KW-1133">Transmembrane helix</keyword>
<proteinExistence type="predicted"/>
<keyword evidence="4" id="KW-1185">Reference proteome</keyword>
<comment type="caution">
    <text evidence="3">The sequence shown here is derived from an EMBL/GenBank/DDBJ whole genome shotgun (WGS) entry which is preliminary data.</text>
</comment>
<organism evidence="3 4">
    <name type="scientific">Serendipita indica (strain DSM 11827)</name>
    <name type="common">Root endophyte fungus</name>
    <name type="synonym">Piriformospora indica</name>
    <dbReference type="NCBI Taxonomy" id="1109443"/>
    <lineage>
        <taxon>Eukaryota</taxon>
        <taxon>Fungi</taxon>
        <taxon>Dikarya</taxon>
        <taxon>Basidiomycota</taxon>
        <taxon>Agaricomycotina</taxon>
        <taxon>Agaricomycetes</taxon>
        <taxon>Sebacinales</taxon>
        <taxon>Serendipitaceae</taxon>
        <taxon>Serendipita</taxon>
    </lineage>
</organism>
<dbReference type="HOGENOM" id="CLU_017511_1_0_1"/>
<dbReference type="Pfam" id="PF01564">
    <property type="entry name" value="Spermine_synth"/>
    <property type="match status" value="1"/>
</dbReference>
<dbReference type="STRING" id="1109443.G4TN00"/>
<feature type="transmembrane region" description="Helical" evidence="2">
    <location>
        <begin position="94"/>
        <end position="115"/>
    </location>
</feature>
<keyword evidence="2" id="KW-0812">Transmembrane</keyword>
<dbReference type="InterPro" id="IPR029063">
    <property type="entry name" value="SAM-dependent_MTases_sf"/>
</dbReference>
<reference evidence="3 4" key="1">
    <citation type="journal article" date="2011" name="PLoS Pathog.">
        <title>Endophytic Life Strategies Decoded by Genome and Transcriptome Analyses of the Mutualistic Root Symbiont Piriformospora indica.</title>
        <authorList>
            <person name="Zuccaro A."/>
            <person name="Lahrmann U."/>
            <person name="Guldener U."/>
            <person name="Langen G."/>
            <person name="Pfiffi S."/>
            <person name="Biedenkopf D."/>
            <person name="Wong P."/>
            <person name="Samans B."/>
            <person name="Grimm C."/>
            <person name="Basiewicz M."/>
            <person name="Murat C."/>
            <person name="Martin F."/>
            <person name="Kogel K.H."/>
        </authorList>
    </citation>
    <scope>NUCLEOTIDE SEQUENCE [LARGE SCALE GENOMIC DNA]</scope>
    <source>
        <strain evidence="3 4">DSM 11827</strain>
    </source>
</reference>
<dbReference type="Gene3D" id="3.40.50.150">
    <property type="entry name" value="Vaccinia Virus protein VP39"/>
    <property type="match status" value="1"/>
</dbReference>
<evidence type="ECO:0000256" key="1">
    <source>
        <dbReference type="SAM" id="MobiDB-lite"/>
    </source>
</evidence>
<feature type="transmembrane region" description="Helical" evidence="2">
    <location>
        <begin position="221"/>
        <end position="241"/>
    </location>
</feature>
<dbReference type="InParanoid" id="G4TN00"/>
<dbReference type="Proteomes" id="UP000007148">
    <property type="component" value="Unassembled WGS sequence"/>
</dbReference>
<keyword evidence="2" id="KW-0472">Membrane</keyword>
<dbReference type="EMBL" id="CAFZ01000178">
    <property type="protein sequence ID" value="CCA72693.1"/>
    <property type="molecule type" value="Genomic_DNA"/>
</dbReference>
<feature type="transmembrane region" description="Helical" evidence="2">
    <location>
        <begin position="127"/>
        <end position="147"/>
    </location>
</feature>
<dbReference type="OrthoDB" id="2016285at2759"/>
<feature type="region of interest" description="Disordered" evidence="1">
    <location>
        <begin position="1"/>
        <end position="25"/>
    </location>
</feature>
<feature type="transmembrane region" description="Helical" evidence="2">
    <location>
        <begin position="159"/>
        <end position="176"/>
    </location>
</feature>
<protein>
    <recommendedName>
        <fullName evidence="5">Spermidine synthase</fullName>
    </recommendedName>
</protein>